<dbReference type="Proteomes" id="UP001176223">
    <property type="component" value="Unassembled WGS sequence"/>
</dbReference>
<keyword evidence="3" id="KW-1185">Reference proteome</keyword>
<evidence type="ECO:0000313" key="2">
    <source>
        <dbReference type="EMBL" id="MDL0147480.1"/>
    </source>
</evidence>
<reference evidence="2" key="1">
    <citation type="submission" date="2022-08" db="EMBL/GenBank/DDBJ databases">
        <authorList>
            <person name="Wang H."/>
        </authorList>
    </citation>
    <scope>NUCLEOTIDE SEQUENCE</scope>
    <source>
        <strain evidence="2">XJK33-1</strain>
    </source>
</reference>
<dbReference type="InterPro" id="IPR027417">
    <property type="entry name" value="P-loop_NTPase"/>
</dbReference>
<dbReference type="Pfam" id="PF06745">
    <property type="entry name" value="ATPase"/>
    <property type="match status" value="1"/>
</dbReference>
<dbReference type="RefSeq" id="WP_289774218.1">
    <property type="nucleotide sequence ID" value="NZ_JANURU010000016.1"/>
</dbReference>
<dbReference type="InterPro" id="IPR014774">
    <property type="entry name" value="KaiC-like_dom"/>
</dbReference>
<evidence type="ECO:0000313" key="3">
    <source>
        <dbReference type="Proteomes" id="UP001176223"/>
    </source>
</evidence>
<comment type="caution">
    <text evidence="2">The sequence shown here is derived from an EMBL/GenBank/DDBJ whole genome shotgun (WGS) entry which is preliminary data.</text>
</comment>
<proteinExistence type="predicted"/>
<organism evidence="2 3">
    <name type="scientific">Campylobacter felis</name>
    <dbReference type="NCBI Taxonomy" id="2974565"/>
    <lineage>
        <taxon>Bacteria</taxon>
        <taxon>Pseudomonadati</taxon>
        <taxon>Campylobacterota</taxon>
        <taxon>Epsilonproteobacteria</taxon>
        <taxon>Campylobacterales</taxon>
        <taxon>Campylobacteraceae</taxon>
        <taxon>Campylobacter</taxon>
    </lineage>
</organism>
<evidence type="ECO:0000259" key="1">
    <source>
        <dbReference type="Pfam" id="PF06745"/>
    </source>
</evidence>
<protein>
    <recommendedName>
        <fullName evidence="1">KaiC-like domain-containing protein</fullName>
    </recommendedName>
</protein>
<sequence>MDTNINLEKEILRSFIEYPLKIDEFLDKTSLKVFSKTALDYIQIILKLKEKGLLSLNVFSESVSEVQKKDGFFLDLISLAPNPLFCDLAVLLAHNYKIKKQGEMAQALQNASVNNELLDLSILSKEMDEANVEDLRTLDEWFKYHENKPLMMKHSTSIDFIDNAFEGGFELAQLMLISGDAESGKTTLCLQMLEHLAIRNKVAFFSFEFTVNSYLESIRKQNKKIPFDNFFIVNDGYEISEVATNIKRLYKKGVRFFLIDSQMRLEVGSHHKITNIEQAESLKFSTLAKLCHSLEIFVMLIIQTSKSDPESPSGSKKGEHEASIILRLEKIKPDKNDAAQAYNEFDEFRRSISLKKNKQTGKHFKNIIGYKPEKRIFYNLEEKPREVIDFNKIREEIF</sequence>
<reference evidence="2" key="2">
    <citation type="journal article" date="2023" name="Microorganisms">
        <title>Isolation and Genomic Characteristics of Cat-Borne Campylobacter felis sp. nov. and Sheep-Borne Campylobacter ovis sp. nov.</title>
        <authorList>
            <person name="Wang H."/>
            <person name="Li Y."/>
            <person name="Gu Y."/>
            <person name="Zhou G."/>
            <person name="Chen X."/>
            <person name="Zhang X."/>
            <person name="Shao Z."/>
            <person name="Zhang J."/>
            <person name="Zhang M."/>
        </authorList>
    </citation>
    <scope>NUCLEOTIDE SEQUENCE</scope>
    <source>
        <strain evidence="2">XJK33-1</strain>
    </source>
</reference>
<gene>
    <name evidence="2" type="ORF">NYG95_07660</name>
</gene>
<accession>A0ABT7I7I2</accession>
<name>A0ABT7I7I2_9BACT</name>
<dbReference type="EMBL" id="JANURU010000016">
    <property type="protein sequence ID" value="MDL0147480.1"/>
    <property type="molecule type" value="Genomic_DNA"/>
</dbReference>
<dbReference type="SUPFAM" id="SSF52540">
    <property type="entry name" value="P-loop containing nucleoside triphosphate hydrolases"/>
    <property type="match status" value="1"/>
</dbReference>
<feature type="domain" description="KaiC-like" evidence="1">
    <location>
        <begin position="155"/>
        <end position="220"/>
    </location>
</feature>
<dbReference type="Gene3D" id="3.40.50.300">
    <property type="entry name" value="P-loop containing nucleotide triphosphate hydrolases"/>
    <property type="match status" value="1"/>
</dbReference>